<dbReference type="InterPro" id="IPR041657">
    <property type="entry name" value="HTH_17"/>
</dbReference>
<evidence type="ECO:0000313" key="2">
    <source>
        <dbReference type="EMBL" id="MBM6924286.1"/>
    </source>
</evidence>
<gene>
    <name evidence="2" type="ORF">H9X81_11385</name>
</gene>
<evidence type="ECO:0000313" key="3">
    <source>
        <dbReference type="Proteomes" id="UP000724149"/>
    </source>
</evidence>
<organism evidence="2 3">
    <name type="scientific">Hydrogenoanaerobacterium saccharovorans</name>
    <dbReference type="NCBI Taxonomy" id="474960"/>
    <lineage>
        <taxon>Bacteria</taxon>
        <taxon>Bacillati</taxon>
        <taxon>Bacillota</taxon>
        <taxon>Clostridia</taxon>
        <taxon>Eubacteriales</taxon>
        <taxon>Oscillospiraceae</taxon>
        <taxon>Hydrogenoanaerobacterium</taxon>
    </lineage>
</organism>
<protein>
    <submittedName>
        <fullName evidence="2">Helix-turn-helix domain-containing protein</fullName>
    </submittedName>
</protein>
<dbReference type="Pfam" id="PF12728">
    <property type="entry name" value="HTH_17"/>
    <property type="match status" value="1"/>
</dbReference>
<accession>A0ABS2GQL5</accession>
<comment type="caution">
    <text evidence="2">The sequence shown here is derived from an EMBL/GenBank/DDBJ whole genome shotgun (WGS) entry which is preliminary data.</text>
</comment>
<reference evidence="2 3" key="1">
    <citation type="journal article" date="2021" name="Sci. Rep.">
        <title>The distribution of antibiotic resistance genes in chicken gut microbiota commensals.</title>
        <authorList>
            <person name="Juricova H."/>
            <person name="Matiasovicova J."/>
            <person name="Kubasova T."/>
            <person name="Cejkova D."/>
            <person name="Rychlik I."/>
        </authorList>
    </citation>
    <scope>NUCLEOTIDE SEQUENCE [LARGE SCALE GENOMIC DNA]</scope>
    <source>
        <strain evidence="2 3">An564</strain>
    </source>
</reference>
<dbReference type="InterPro" id="IPR010093">
    <property type="entry name" value="SinI_DNA-bd"/>
</dbReference>
<name>A0ABS2GQL5_9FIRM</name>
<dbReference type="Proteomes" id="UP000724149">
    <property type="component" value="Unassembled WGS sequence"/>
</dbReference>
<keyword evidence="3" id="KW-1185">Reference proteome</keyword>
<dbReference type="RefSeq" id="WP_204722138.1">
    <property type="nucleotide sequence ID" value="NZ_JACSNR010000017.1"/>
</dbReference>
<sequence>MKESTYKSYDELPLFLNAETVAKVLGVAPSTVYELMHEADFPILKIGNRMVVPKEQFIAWVQHHTEGGIQ</sequence>
<proteinExistence type="predicted"/>
<feature type="domain" description="Helix-turn-helix" evidence="1">
    <location>
        <begin position="15"/>
        <end position="63"/>
    </location>
</feature>
<dbReference type="NCBIfam" id="TIGR01764">
    <property type="entry name" value="excise"/>
    <property type="match status" value="1"/>
</dbReference>
<evidence type="ECO:0000259" key="1">
    <source>
        <dbReference type="Pfam" id="PF12728"/>
    </source>
</evidence>
<dbReference type="EMBL" id="JACSNR010000017">
    <property type="protein sequence ID" value="MBM6924286.1"/>
    <property type="molecule type" value="Genomic_DNA"/>
</dbReference>